<protein>
    <submittedName>
        <fullName evidence="2">Mobile element protein</fullName>
    </submittedName>
</protein>
<feature type="domain" description="Transposase DDE" evidence="1">
    <location>
        <begin position="1"/>
        <end position="70"/>
    </location>
</feature>
<dbReference type="PANTHER" id="PTHR34631">
    <property type="match status" value="1"/>
</dbReference>
<dbReference type="KEGG" id="elux:BTN50_0017"/>
<sequence length="71" mass="8227">MVKCIFAMPWRDLQGFINFVFKLVQLPLPCSHYSCISKRVKTVNVTFKTKNKESIQYLTIDSRGLKVCGKK</sequence>
<dbReference type="AlphaFoldDB" id="A0A291B6D5"/>
<evidence type="ECO:0000259" key="1">
    <source>
        <dbReference type="Pfam" id="PF13737"/>
    </source>
</evidence>
<dbReference type="EMBL" id="CP020660">
    <property type="protein sequence ID" value="ATF08565.1"/>
    <property type="molecule type" value="Genomic_DNA"/>
</dbReference>
<evidence type="ECO:0000313" key="2">
    <source>
        <dbReference type="EMBL" id="ATF08565.1"/>
    </source>
</evidence>
<evidence type="ECO:0000313" key="3">
    <source>
        <dbReference type="Proteomes" id="UP000218160"/>
    </source>
</evidence>
<dbReference type="Pfam" id="PF13737">
    <property type="entry name" value="DDE_Tnp_1_5"/>
    <property type="match status" value="1"/>
</dbReference>
<dbReference type="PANTHER" id="PTHR34631:SF3">
    <property type="entry name" value="ISSOD12 TRANSPOSASE TNPA_ISSOD12"/>
    <property type="match status" value="1"/>
</dbReference>
<proteinExistence type="predicted"/>
<dbReference type="Proteomes" id="UP000218160">
    <property type="component" value="Chromosome 1"/>
</dbReference>
<organism evidence="2 3">
    <name type="scientific">Candidatus Enterovibrio altilux</name>
    <dbReference type="NCBI Taxonomy" id="1927128"/>
    <lineage>
        <taxon>Bacteria</taxon>
        <taxon>Pseudomonadati</taxon>
        <taxon>Pseudomonadota</taxon>
        <taxon>Gammaproteobacteria</taxon>
        <taxon>Vibrionales</taxon>
        <taxon>Vibrionaceae</taxon>
        <taxon>Enterovibrio</taxon>
    </lineage>
</organism>
<gene>
    <name evidence="2" type="ORF">BTN50_0017</name>
</gene>
<dbReference type="InterPro" id="IPR025668">
    <property type="entry name" value="Tnp_DDE_dom"/>
</dbReference>
<accession>A0A291B6D5</accession>
<name>A0A291B6D5_9GAMM</name>
<reference evidence="3" key="1">
    <citation type="submission" date="2017-04" db="EMBL/GenBank/DDBJ databases">
        <title>Genome evolution of the luminous symbionts of deep sea anglerfish.</title>
        <authorList>
            <person name="Hendry T.A."/>
        </authorList>
    </citation>
    <scope>NUCLEOTIDE SEQUENCE [LARGE SCALE GENOMIC DNA]</scope>
</reference>
<dbReference type="InterPro" id="IPR053172">
    <property type="entry name" value="Tn903_transposase"/>
</dbReference>
<keyword evidence="3" id="KW-1185">Reference proteome</keyword>